<evidence type="ECO:0000313" key="3">
    <source>
        <dbReference type="Proteomes" id="UP000242287"/>
    </source>
</evidence>
<dbReference type="PROSITE" id="PS51273">
    <property type="entry name" value="GATASE_TYPE_1"/>
    <property type="match status" value="1"/>
</dbReference>
<dbReference type="AlphaFoldDB" id="A0A2A9NM66"/>
<feature type="domain" description="Glutamine amidotransferase" evidence="1">
    <location>
        <begin position="57"/>
        <end position="170"/>
    </location>
</feature>
<dbReference type="STRING" id="703135.A0A2A9NM66"/>
<dbReference type="InterPro" id="IPR029062">
    <property type="entry name" value="Class_I_gatase-like"/>
</dbReference>
<dbReference type="PANTHER" id="PTHR42695:SF5">
    <property type="entry name" value="GLUTAMINE AMIDOTRANSFERASE YLR126C-RELATED"/>
    <property type="match status" value="1"/>
</dbReference>
<keyword evidence="3" id="KW-1185">Reference proteome</keyword>
<accession>A0A2A9NM66</accession>
<dbReference type="Gene3D" id="3.40.50.880">
    <property type="match status" value="1"/>
</dbReference>
<dbReference type="OrthoDB" id="92161at2759"/>
<dbReference type="InterPro" id="IPR017926">
    <property type="entry name" value="GATASE"/>
</dbReference>
<evidence type="ECO:0000259" key="1">
    <source>
        <dbReference type="Pfam" id="PF00117"/>
    </source>
</evidence>
<dbReference type="SUPFAM" id="SSF52317">
    <property type="entry name" value="Class I glutamine amidotransferase-like"/>
    <property type="match status" value="1"/>
</dbReference>
<organism evidence="2 3">
    <name type="scientific">Amanita thiersii Skay4041</name>
    <dbReference type="NCBI Taxonomy" id="703135"/>
    <lineage>
        <taxon>Eukaryota</taxon>
        <taxon>Fungi</taxon>
        <taxon>Dikarya</taxon>
        <taxon>Basidiomycota</taxon>
        <taxon>Agaricomycotina</taxon>
        <taxon>Agaricomycetes</taxon>
        <taxon>Agaricomycetidae</taxon>
        <taxon>Agaricales</taxon>
        <taxon>Pluteineae</taxon>
        <taxon>Amanitaceae</taxon>
        <taxon>Amanita</taxon>
    </lineage>
</organism>
<reference evidence="2 3" key="1">
    <citation type="submission" date="2014-02" db="EMBL/GenBank/DDBJ databases">
        <title>Transposable element dynamics among asymbiotic and ectomycorrhizal Amanita fungi.</title>
        <authorList>
            <consortium name="DOE Joint Genome Institute"/>
            <person name="Hess J."/>
            <person name="Skrede I."/>
            <person name="Wolfe B."/>
            <person name="LaButti K."/>
            <person name="Ohm R.A."/>
            <person name="Grigoriev I.V."/>
            <person name="Pringle A."/>
        </authorList>
    </citation>
    <scope>NUCLEOTIDE SEQUENCE [LARGE SCALE GENOMIC DNA]</scope>
    <source>
        <strain evidence="2 3">SKay4041</strain>
    </source>
</reference>
<dbReference type="EMBL" id="KZ301986">
    <property type="protein sequence ID" value="PFH51639.1"/>
    <property type="molecule type" value="Genomic_DNA"/>
</dbReference>
<protein>
    <recommendedName>
        <fullName evidence="1">Glutamine amidotransferase domain-containing protein</fullName>
    </recommendedName>
</protein>
<dbReference type="GO" id="GO:0005634">
    <property type="term" value="C:nucleus"/>
    <property type="evidence" value="ECO:0007669"/>
    <property type="project" value="TreeGrafter"/>
</dbReference>
<sequence>MTRIALLSCGALPPPLDVSQGDYAQVFSRLFHTALPDQDFLLDAFDVVNAMEYPSDDSLDKYTAIVLTGSASNAYDDIEWINKLVAYIARIAETKPSMKIIGICFGHQIVARALGGKVVWNDGKWEVGPTVVTLTDLGKSFFGVNSFHIQQMHRDHVPSVPPNFHLLGSTPISYNQGMVRFRADKTPIDTTKVSFDDIQILTLQGHPEFNEPIVSELIRQRRASGLIDQQTATEAEVRKDWPNDGFGIIGRTLWGVLGV</sequence>
<dbReference type="CDD" id="cd01741">
    <property type="entry name" value="GATase1_1"/>
    <property type="match status" value="1"/>
</dbReference>
<dbReference type="Proteomes" id="UP000242287">
    <property type="component" value="Unassembled WGS sequence"/>
</dbReference>
<dbReference type="PANTHER" id="PTHR42695">
    <property type="entry name" value="GLUTAMINE AMIDOTRANSFERASE YLR126C-RELATED"/>
    <property type="match status" value="1"/>
</dbReference>
<dbReference type="InterPro" id="IPR044992">
    <property type="entry name" value="ChyE-like"/>
</dbReference>
<evidence type="ECO:0000313" key="2">
    <source>
        <dbReference type="EMBL" id="PFH51639.1"/>
    </source>
</evidence>
<gene>
    <name evidence="2" type="ORF">AMATHDRAFT_74819</name>
</gene>
<proteinExistence type="predicted"/>
<dbReference type="GO" id="GO:0005829">
    <property type="term" value="C:cytosol"/>
    <property type="evidence" value="ECO:0007669"/>
    <property type="project" value="TreeGrafter"/>
</dbReference>
<dbReference type="Pfam" id="PF00117">
    <property type="entry name" value="GATase"/>
    <property type="match status" value="1"/>
</dbReference>
<name>A0A2A9NM66_9AGAR</name>